<dbReference type="Pfam" id="PF07155">
    <property type="entry name" value="ECF-ribofla_trS"/>
    <property type="match status" value="1"/>
</dbReference>
<feature type="transmembrane region" description="Helical" evidence="1">
    <location>
        <begin position="9"/>
        <end position="26"/>
    </location>
</feature>
<evidence type="ECO:0000313" key="2">
    <source>
        <dbReference type="EMBL" id="HIS47752.1"/>
    </source>
</evidence>
<accession>A0A9D1F6D4</accession>
<keyword evidence="1" id="KW-1133">Transmembrane helix</keyword>
<gene>
    <name evidence="2" type="ORF">IAB46_09435</name>
</gene>
<proteinExistence type="predicted"/>
<organism evidence="2 3">
    <name type="scientific">Candidatus Scybalocola faecigallinarum</name>
    <dbReference type="NCBI Taxonomy" id="2840941"/>
    <lineage>
        <taxon>Bacteria</taxon>
        <taxon>Bacillati</taxon>
        <taxon>Bacillota</taxon>
        <taxon>Clostridia</taxon>
        <taxon>Lachnospirales</taxon>
        <taxon>Lachnospiraceae</taxon>
        <taxon>Lachnospiraceae incertae sedis</taxon>
        <taxon>Candidatus Scybalocola (ex Gilroy et al. 2021)</taxon>
    </lineage>
</organism>
<dbReference type="Proteomes" id="UP000823927">
    <property type="component" value="Unassembled WGS sequence"/>
</dbReference>
<reference evidence="2" key="2">
    <citation type="journal article" date="2021" name="PeerJ">
        <title>Extensive microbial diversity within the chicken gut microbiome revealed by metagenomics and culture.</title>
        <authorList>
            <person name="Gilroy R."/>
            <person name="Ravi A."/>
            <person name="Getino M."/>
            <person name="Pursley I."/>
            <person name="Horton D.L."/>
            <person name="Alikhan N.F."/>
            <person name="Baker D."/>
            <person name="Gharbi K."/>
            <person name="Hall N."/>
            <person name="Watson M."/>
            <person name="Adriaenssens E.M."/>
            <person name="Foster-Nyarko E."/>
            <person name="Jarju S."/>
            <person name="Secka A."/>
            <person name="Antonio M."/>
            <person name="Oren A."/>
            <person name="Chaudhuri R.R."/>
            <person name="La Ragione R."/>
            <person name="Hildebrand F."/>
            <person name="Pallen M.J."/>
        </authorList>
    </citation>
    <scope>NUCLEOTIDE SEQUENCE</scope>
    <source>
        <strain evidence="2">CHK178-757</strain>
    </source>
</reference>
<dbReference type="GO" id="GO:0016020">
    <property type="term" value="C:membrane"/>
    <property type="evidence" value="ECO:0007669"/>
    <property type="project" value="InterPro"/>
</dbReference>
<protein>
    <submittedName>
        <fullName evidence="2">ECF transporter S component</fullName>
    </submittedName>
</protein>
<comment type="caution">
    <text evidence="2">The sequence shown here is derived from an EMBL/GenBank/DDBJ whole genome shotgun (WGS) entry which is preliminary data.</text>
</comment>
<dbReference type="EMBL" id="DVIT01000032">
    <property type="protein sequence ID" value="HIS47752.1"/>
    <property type="molecule type" value="Genomic_DNA"/>
</dbReference>
<feature type="transmembrane region" description="Helical" evidence="1">
    <location>
        <begin position="32"/>
        <end position="52"/>
    </location>
</feature>
<feature type="transmembrane region" description="Helical" evidence="1">
    <location>
        <begin position="112"/>
        <end position="133"/>
    </location>
</feature>
<dbReference type="Gene3D" id="1.10.1760.20">
    <property type="match status" value="1"/>
</dbReference>
<reference evidence="2" key="1">
    <citation type="submission" date="2020-10" db="EMBL/GenBank/DDBJ databases">
        <authorList>
            <person name="Gilroy R."/>
        </authorList>
    </citation>
    <scope>NUCLEOTIDE SEQUENCE</scope>
    <source>
        <strain evidence="2">CHK178-757</strain>
    </source>
</reference>
<keyword evidence="1" id="KW-0472">Membrane</keyword>
<dbReference type="AlphaFoldDB" id="A0A9D1F6D4"/>
<sequence length="185" mass="19702">MNQTHLKSVVMTAFFAAVVFLGIQAFRIPMPAAVGTPFLHFGHIFVVLAVLLLGPKRSAIAGVAGLVIFDLLNGYIHSIPNIFVTTLVKCLVVGCIFAALKKKAQGKAHKEYIFALISAGIYGILSVVLDFTWSTGELVLAGSSLTAALIAEASSIPATIINAVFTVIGTAILYLPVKRGYQLWK</sequence>
<dbReference type="InterPro" id="IPR009825">
    <property type="entry name" value="ECF_substrate-spec-like"/>
</dbReference>
<evidence type="ECO:0000256" key="1">
    <source>
        <dbReference type="SAM" id="Phobius"/>
    </source>
</evidence>
<feature type="transmembrane region" description="Helical" evidence="1">
    <location>
        <begin position="59"/>
        <end position="76"/>
    </location>
</feature>
<name>A0A9D1F6D4_9FIRM</name>
<feature type="transmembrane region" description="Helical" evidence="1">
    <location>
        <begin position="82"/>
        <end position="100"/>
    </location>
</feature>
<evidence type="ECO:0000313" key="3">
    <source>
        <dbReference type="Proteomes" id="UP000823927"/>
    </source>
</evidence>
<keyword evidence="1" id="KW-0812">Transmembrane</keyword>
<feature type="transmembrane region" description="Helical" evidence="1">
    <location>
        <begin position="153"/>
        <end position="175"/>
    </location>
</feature>